<name>A0AAU8CPH3_9HYPH</name>
<dbReference type="EMBL" id="CP159253">
    <property type="protein sequence ID" value="XCG48802.1"/>
    <property type="molecule type" value="Genomic_DNA"/>
</dbReference>
<proteinExistence type="predicted"/>
<accession>A0AAU8CPH3</accession>
<feature type="region of interest" description="Disordered" evidence="1">
    <location>
        <begin position="26"/>
        <end position="48"/>
    </location>
</feature>
<organism evidence="3">
    <name type="scientific">Mesorhizobium sp. WSM2240</name>
    <dbReference type="NCBI Taxonomy" id="3228851"/>
    <lineage>
        <taxon>Bacteria</taxon>
        <taxon>Pseudomonadati</taxon>
        <taxon>Pseudomonadota</taxon>
        <taxon>Alphaproteobacteria</taxon>
        <taxon>Hyphomicrobiales</taxon>
        <taxon>Phyllobacteriaceae</taxon>
        <taxon>Mesorhizobium</taxon>
    </lineage>
</organism>
<protein>
    <submittedName>
        <fullName evidence="3">Uncharacterized protein</fullName>
    </submittedName>
</protein>
<gene>
    <name evidence="3" type="ORF">ABVK50_26935</name>
</gene>
<feature type="signal peptide" evidence="2">
    <location>
        <begin position="1"/>
        <end position="21"/>
    </location>
</feature>
<dbReference type="AlphaFoldDB" id="A0AAU8CPH3"/>
<evidence type="ECO:0000256" key="1">
    <source>
        <dbReference type="SAM" id="MobiDB-lite"/>
    </source>
</evidence>
<evidence type="ECO:0000313" key="3">
    <source>
        <dbReference type="EMBL" id="XCG48802.1"/>
    </source>
</evidence>
<sequence length="109" mass="11609">MKILLATAFSVILSLSGAALAQETGATQPDALGADNQRGGGGTDASNYLTGPNIHQFYMDEGLTTLRPEAEIRTTYLALPDPDRMSLRAACETNTDIKFTDLCRAVNAM</sequence>
<dbReference type="RefSeq" id="WP_353643670.1">
    <property type="nucleotide sequence ID" value="NZ_CP159253.1"/>
</dbReference>
<evidence type="ECO:0000256" key="2">
    <source>
        <dbReference type="SAM" id="SignalP"/>
    </source>
</evidence>
<feature type="chain" id="PRO_5043627646" evidence="2">
    <location>
        <begin position="22"/>
        <end position="109"/>
    </location>
</feature>
<keyword evidence="2" id="KW-0732">Signal</keyword>
<reference evidence="3" key="1">
    <citation type="submission" date="2024-06" db="EMBL/GenBank/DDBJ databases">
        <title>Mesorhizobium karijinii sp. nov., a symbiont of the iconic Swainsona formosa from arid Australia.</title>
        <authorList>
            <person name="Hill Y.J."/>
            <person name="Watkin E.L.J."/>
            <person name="O'Hara G.W."/>
            <person name="Terpolilli J."/>
            <person name="Tye M.L."/>
            <person name="Kohlmeier M.G."/>
        </authorList>
    </citation>
    <scope>NUCLEOTIDE SEQUENCE</scope>
    <source>
        <strain evidence="3">WSM2240</strain>
    </source>
</reference>